<dbReference type="SUPFAM" id="SSF82866">
    <property type="entry name" value="Multidrug efflux transporter AcrB transmembrane domain"/>
    <property type="match status" value="2"/>
</dbReference>
<name>A0A6N6VY22_9BACT</name>
<dbReference type="InterPro" id="IPR027463">
    <property type="entry name" value="AcrB_DN_DC_subdom"/>
</dbReference>
<feature type="transmembrane region" description="Helical" evidence="8">
    <location>
        <begin position="526"/>
        <end position="544"/>
    </location>
</feature>
<dbReference type="AlphaFoldDB" id="A0A6N6VY22"/>
<sequence length="1013" mass="109996">MKFTDIFIQRPVLATVVSILIFMVGLKSVFNLDLRQYPKVENTVITVMTTYPGANAELMQGFITQPIQTSVSSAEGIDYINSSSSQGVSKIEIHLKLNFNSTTAFGDISAKVNAVRAVIPKEANDPVITKTTGSTLAALYISYSSDKMSGPQIYDLLSRVVQPKMQSVSGVASADILGGNPFAMRIWLRPQKMAALGITADDVGQALRANSYLSAAGQLKGQYTITNISAQTDLHNEQEFKDLVVKQVKGKLIRMRDVADVELGSQSYSSSVTFNGKKGVFIGIQPVPSANPLTVVKDVRKMIPIIEKDLPPSLKQLIVYDSTEFISASIDDVIKTLVEATFIVIVVIFLFLGSLRSVSIPIVTIPLSLIGVCSIMLLLGYSINLLTLLAMVLAIGLVVDDAIVVVENIQRHIEEGKSPYDAAIIGAQEIAVPVITMTITLGAVYAPIGLMGGLTGALFKEFALTLAAAVVVSGVIALTLSPMMCSKILIHEPSDKGFAKWLDKKFNQLQNKYENLLHSVLQYKPVVIVFGSAILVSVYFLFALTPKELAPKEDQGFLAMISTAPQYANVRYLEKYTTEIDKILQKYDERAANFNVNGMGAENSAFSGLIFTPWGDRKRSAIKLQEVIQKELSQIAGLKSFIFSMPDLPTGANGLPVQFILKTTDDYKVLYGVMEELKVIAKKSGLFIVLDSDLSYESPQLNVKIDKNKATEMGITMQTIGNSLATMLSGAYTNLYNMNGRSYQVIPQLKDADRSNQDELNKAYIRNASGTLVPLSNFVSYEIASVPNTLNQFQQLNSATFSAVMMPGQTTATGLNFLKNEAEKIMPRGMSYDFSGDSRTEQSEGNALIATFAFALIVIFLVLAAQFESFRDPLIIMISVPMAICGALIPLNLGLATINIYTEIGLITLIGLITKHGILMVEFANELQHKDKIDLQAAIQKAASVRLRPILMTTAAMVLGVIPLIIASGAGAASRFNIGLVIASGLSIGTLFTLFIVPTMYTIIAKSRVHPSK</sequence>
<feature type="transmembrane region" description="Helical" evidence="8">
    <location>
        <begin position="362"/>
        <end position="383"/>
    </location>
</feature>
<evidence type="ECO:0000256" key="7">
    <source>
        <dbReference type="ARBA" id="ARBA00023136"/>
    </source>
</evidence>
<evidence type="ECO:0000313" key="10">
    <source>
        <dbReference type="Proteomes" id="UP000437748"/>
    </source>
</evidence>
<dbReference type="Proteomes" id="UP000437748">
    <property type="component" value="Unassembled WGS sequence"/>
</dbReference>
<gene>
    <name evidence="9" type="ORF">GCL60_03225</name>
</gene>
<dbReference type="Gene3D" id="3.30.70.1320">
    <property type="entry name" value="Multidrug efflux transporter AcrB pore domain like"/>
    <property type="match status" value="1"/>
</dbReference>
<dbReference type="Gene3D" id="3.30.2090.10">
    <property type="entry name" value="Multidrug efflux transporter AcrB TolC docking domain, DN and DC subdomains"/>
    <property type="match status" value="2"/>
</dbReference>
<feature type="transmembrane region" description="Helical" evidence="8">
    <location>
        <begin position="945"/>
        <end position="966"/>
    </location>
</feature>
<dbReference type="GO" id="GO:0005886">
    <property type="term" value="C:plasma membrane"/>
    <property type="evidence" value="ECO:0007669"/>
    <property type="project" value="UniProtKB-SubCell"/>
</dbReference>
<dbReference type="Gene3D" id="1.20.1640.10">
    <property type="entry name" value="Multidrug efflux transporter AcrB transmembrane domain"/>
    <property type="match status" value="2"/>
</dbReference>
<keyword evidence="3" id="KW-1003">Cell membrane</keyword>
<keyword evidence="2" id="KW-0813">Transport</keyword>
<keyword evidence="6 8" id="KW-1133">Transmembrane helix</keyword>
<evidence type="ECO:0000256" key="1">
    <source>
        <dbReference type="ARBA" id="ARBA00004429"/>
    </source>
</evidence>
<feature type="transmembrane region" description="Helical" evidence="8">
    <location>
        <begin position="874"/>
        <end position="898"/>
    </location>
</feature>
<feature type="transmembrane region" description="Helical" evidence="8">
    <location>
        <begin position="337"/>
        <end position="355"/>
    </location>
</feature>
<evidence type="ECO:0000256" key="3">
    <source>
        <dbReference type="ARBA" id="ARBA00022475"/>
    </source>
</evidence>
<protein>
    <submittedName>
        <fullName evidence="9">MMPL family transporter</fullName>
    </submittedName>
</protein>
<evidence type="ECO:0000313" key="9">
    <source>
        <dbReference type="EMBL" id="KAB8040959.1"/>
    </source>
</evidence>
<evidence type="ECO:0000256" key="4">
    <source>
        <dbReference type="ARBA" id="ARBA00022519"/>
    </source>
</evidence>
<keyword evidence="10" id="KW-1185">Reference proteome</keyword>
<evidence type="ECO:0000256" key="6">
    <source>
        <dbReference type="ARBA" id="ARBA00022989"/>
    </source>
</evidence>
<dbReference type="PANTHER" id="PTHR32063:SF28">
    <property type="entry name" value="BLR2861 PROTEIN"/>
    <property type="match status" value="1"/>
</dbReference>
<dbReference type="FunFam" id="1.20.1640.10:FF:000001">
    <property type="entry name" value="Efflux pump membrane transporter"/>
    <property type="match status" value="1"/>
</dbReference>
<dbReference type="Gene3D" id="3.30.70.1430">
    <property type="entry name" value="Multidrug efflux transporter AcrB pore domain"/>
    <property type="match status" value="2"/>
</dbReference>
<dbReference type="PRINTS" id="PR00702">
    <property type="entry name" value="ACRIFLAVINRP"/>
</dbReference>
<dbReference type="GO" id="GO:0042910">
    <property type="term" value="F:xenobiotic transmembrane transporter activity"/>
    <property type="evidence" value="ECO:0007669"/>
    <property type="project" value="TreeGrafter"/>
</dbReference>
<keyword evidence="7 8" id="KW-0472">Membrane</keyword>
<dbReference type="SUPFAM" id="SSF82714">
    <property type="entry name" value="Multidrug efflux transporter AcrB TolC docking domain, DN and DC subdomains"/>
    <property type="match status" value="2"/>
</dbReference>
<evidence type="ECO:0000256" key="2">
    <source>
        <dbReference type="ARBA" id="ARBA00022448"/>
    </source>
</evidence>
<reference evidence="9 10" key="1">
    <citation type="submission" date="2019-10" db="EMBL/GenBank/DDBJ databases">
        <title>New species of Slilvanegrellaceae.</title>
        <authorList>
            <person name="Pitt A."/>
            <person name="Hahn M.W."/>
        </authorList>
    </citation>
    <scope>NUCLEOTIDE SEQUENCE [LARGE SCALE GENOMIC DNA]</scope>
    <source>
        <strain evidence="9 10">SP-Ram-0.45-NSY-1</strain>
    </source>
</reference>
<feature type="transmembrane region" description="Helical" evidence="8">
    <location>
        <begin position="12"/>
        <end position="30"/>
    </location>
</feature>
<organism evidence="9 10">
    <name type="scientific">Silvanigrella paludirubra</name>
    <dbReference type="NCBI Taxonomy" id="2499159"/>
    <lineage>
        <taxon>Bacteria</taxon>
        <taxon>Pseudomonadati</taxon>
        <taxon>Bdellovibrionota</taxon>
        <taxon>Oligoflexia</taxon>
        <taxon>Silvanigrellales</taxon>
        <taxon>Silvanigrellaceae</taxon>
        <taxon>Silvanigrella</taxon>
    </lineage>
</organism>
<comment type="subcellular location">
    <subcellularLocation>
        <location evidence="1">Cell inner membrane</location>
        <topology evidence="1">Multi-pass membrane protein</topology>
    </subcellularLocation>
</comment>
<dbReference type="PANTHER" id="PTHR32063">
    <property type="match status" value="1"/>
</dbReference>
<comment type="caution">
    <text evidence="9">The sequence shown here is derived from an EMBL/GenBank/DDBJ whole genome shotgun (WGS) entry which is preliminary data.</text>
</comment>
<keyword evidence="4" id="KW-0997">Cell inner membrane</keyword>
<evidence type="ECO:0000256" key="5">
    <source>
        <dbReference type="ARBA" id="ARBA00022692"/>
    </source>
</evidence>
<feature type="transmembrane region" description="Helical" evidence="8">
    <location>
        <begin position="904"/>
        <end position="924"/>
    </location>
</feature>
<dbReference type="SUPFAM" id="SSF82693">
    <property type="entry name" value="Multidrug efflux transporter AcrB pore domain, PN1, PN2, PC1 and PC2 subdomains"/>
    <property type="match status" value="4"/>
</dbReference>
<feature type="transmembrane region" description="Helical" evidence="8">
    <location>
        <begin position="462"/>
        <end position="480"/>
    </location>
</feature>
<feature type="transmembrane region" description="Helical" evidence="8">
    <location>
        <begin position="978"/>
        <end position="1004"/>
    </location>
</feature>
<dbReference type="RefSeq" id="WP_153418482.1">
    <property type="nucleotide sequence ID" value="NZ_WFLM01000001.1"/>
</dbReference>
<feature type="transmembrane region" description="Helical" evidence="8">
    <location>
        <begin position="430"/>
        <end position="450"/>
    </location>
</feature>
<dbReference type="InterPro" id="IPR001036">
    <property type="entry name" value="Acrflvin-R"/>
</dbReference>
<proteinExistence type="predicted"/>
<feature type="transmembrane region" description="Helical" evidence="8">
    <location>
        <begin position="847"/>
        <end position="867"/>
    </location>
</feature>
<evidence type="ECO:0000256" key="8">
    <source>
        <dbReference type="SAM" id="Phobius"/>
    </source>
</evidence>
<keyword evidence="5 8" id="KW-0812">Transmembrane</keyword>
<feature type="transmembrane region" description="Helical" evidence="8">
    <location>
        <begin position="389"/>
        <end position="409"/>
    </location>
</feature>
<dbReference type="Gene3D" id="3.30.70.1440">
    <property type="entry name" value="Multidrug efflux transporter AcrB pore domain"/>
    <property type="match status" value="1"/>
</dbReference>
<dbReference type="Pfam" id="PF00873">
    <property type="entry name" value="ACR_tran"/>
    <property type="match status" value="1"/>
</dbReference>
<dbReference type="OrthoDB" id="9807350at2"/>
<accession>A0A6N6VY22</accession>
<dbReference type="EMBL" id="WFLM01000001">
    <property type="protein sequence ID" value="KAB8040959.1"/>
    <property type="molecule type" value="Genomic_DNA"/>
</dbReference>